<sequence>MFLLRVVVLLISIYANVTGRDADSEEQLLTEQPSITQTPEPTESGNDETKITSNIPQVPQNRDYPDYEEEKRQDQKIDEPEVYEPDEFKNVISADTDDLSSLRYSAAVVLAFTLASVVIFYAWRWRSQRTNNQLYEPTGSFNNPISFPGTRYSDDSTEF</sequence>
<dbReference type="EMBL" id="FN653051">
    <property type="protein sequence ID" value="CBY10048.1"/>
    <property type="molecule type" value="Genomic_DNA"/>
</dbReference>
<evidence type="ECO:0000313" key="4">
    <source>
        <dbReference type="EMBL" id="CBY10048.1"/>
    </source>
</evidence>
<evidence type="ECO:0000256" key="3">
    <source>
        <dbReference type="SAM" id="SignalP"/>
    </source>
</evidence>
<keyword evidence="5" id="KW-1185">Reference proteome</keyword>
<keyword evidence="2" id="KW-0812">Transmembrane</keyword>
<feature type="compositionally biased region" description="Basic and acidic residues" evidence="1">
    <location>
        <begin position="63"/>
        <end position="79"/>
    </location>
</feature>
<reference evidence="4" key="1">
    <citation type="journal article" date="2010" name="Science">
        <title>Plasticity of animal genome architecture unmasked by rapid evolution of a pelagic tunicate.</title>
        <authorList>
            <person name="Denoeud F."/>
            <person name="Henriet S."/>
            <person name="Mungpakdee S."/>
            <person name="Aury J.M."/>
            <person name="Da Silva C."/>
            <person name="Brinkmann H."/>
            <person name="Mikhaleva J."/>
            <person name="Olsen L.C."/>
            <person name="Jubin C."/>
            <person name="Canestro C."/>
            <person name="Bouquet J.M."/>
            <person name="Danks G."/>
            <person name="Poulain J."/>
            <person name="Campsteijn C."/>
            <person name="Adamski M."/>
            <person name="Cross I."/>
            <person name="Yadetie F."/>
            <person name="Muffato M."/>
            <person name="Louis A."/>
            <person name="Butcher S."/>
            <person name="Tsagkogeorga G."/>
            <person name="Konrad A."/>
            <person name="Singh S."/>
            <person name="Jensen M.F."/>
            <person name="Cong E.H."/>
            <person name="Eikeseth-Otteraa H."/>
            <person name="Noel B."/>
            <person name="Anthouard V."/>
            <person name="Porcel B.M."/>
            <person name="Kachouri-Lafond R."/>
            <person name="Nishino A."/>
            <person name="Ugolini M."/>
            <person name="Chourrout P."/>
            <person name="Nishida H."/>
            <person name="Aasland R."/>
            <person name="Huzurbazar S."/>
            <person name="Westhof E."/>
            <person name="Delsuc F."/>
            <person name="Lehrach H."/>
            <person name="Reinhardt R."/>
            <person name="Weissenbach J."/>
            <person name="Roy S.W."/>
            <person name="Artiguenave F."/>
            <person name="Postlethwait J.H."/>
            <person name="Manak J.R."/>
            <person name="Thompson E.M."/>
            <person name="Jaillon O."/>
            <person name="Du Pasquier L."/>
            <person name="Boudinot P."/>
            <person name="Liberles D.A."/>
            <person name="Volff J.N."/>
            <person name="Philippe H."/>
            <person name="Lenhard B."/>
            <person name="Roest Crollius H."/>
            <person name="Wincker P."/>
            <person name="Chourrout D."/>
        </authorList>
    </citation>
    <scope>NUCLEOTIDE SEQUENCE [LARGE SCALE GENOMIC DNA]</scope>
</reference>
<evidence type="ECO:0008006" key="6">
    <source>
        <dbReference type="Google" id="ProtNLM"/>
    </source>
</evidence>
<dbReference type="AlphaFoldDB" id="E4XHA0"/>
<accession>E4XHA0</accession>
<dbReference type="Proteomes" id="UP000001307">
    <property type="component" value="Unassembled WGS sequence"/>
</dbReference>
<feature type="transmembrane region" description="Helical" evidence="2">
    <location>
        <begin position="104"/>
        <end position="123"/>
    </location>
</feature>
<protein>
    <recommendedName>
        <fullName evidence="6">Syndecan/Neurexin domain-containing protein</fullName>
    </recommendedName>
</protein>
<evidence type="ECO:0000256" key="1">
    <source>
        <dbReference type="SAM" id="MobiDB-lite"/>
    </source>
</evidence>
<proteinExistence type="predicted"/>
<evidence type="ECO:0000313" key="5">
    <source>
        <dbReference type="Proteomes" id="UP000001307"/>
    </source>
</evidence>
<keyword evidence="3" id="KW-0732">Signal</keyword>
<keyword evidence="2" id="KW-1133">Transmembrane helix</keyword>
<evidence type="ECO:0000256" key="2">
    <source>
        <dbReference type="SAM" id="Phobius"/>
    </source>
</evidence>
<feature type="compositionally biased region" description="Polar residues" evidence="1">
    <location>
        <begin position="29"/>
        <end position="44"/>
    </location>
</feature>
<feature type="compositionally biased region" description="Polar residues" evidence="1">
    <location>
        <begin position="51"/>
        <end position="60"/>
    </location>
</feature>
<dbReference type="OrthoDB" id="10389649at2759"/>
<feature type="chain" id="PRO_5003190293" description="Syndecan/Neurexin domain-containing protein" evidence="3">
    <location>
        <begin position="20"/>
        <end position="159"/>
    </location>
</feature>
<feature type="region of interest" description="Disordered" evidence="1">
    <location>
        <begin position="24"/>
        <end position="84"/>
    </location>
</feature>
<name>E4XHA0_OIKDI</name>
<dbReference type="InParanoid" id="E4XHA0"/>
<keyword evidence="2" id="KW-0472">Membrane</keyword>
<organism evidence="4">
    <name type="scientific">Oikopleura dioica</name>
    <name type="common">Tunicate</name>
    <dbReference type="NCBI Taxonomy" id="34765"/>
    <lineage>
        <taxon>Eukaryota</taxon>
        <taxon>Metazoa</taxon>
        <taxon>Chordata</taxon>
        <taxon>Tunicata</taxon>
        <taxon>Appendicularia</taxon>
        <taxon>Copelata</taxon>
        <taxon>Oikopleuridae</taxon>
        <taxon>Oikopleura</taxon>
    </lineage>
</organism>
<gene>
    <name evidence="4" type="ORF">GSOID_T00010872001</name>
</gene>
<feature type="signal peptide" evidence="3">
    <location>
        <begin position="1"/>
        <end position="19"/>
    </location>
</feature>